<protein>
    <recommendedName>
        <fullName evidence="4">Multifunctional methyltransferase subunit TRM112-like protein</fullName>
    </recommendedName>
    <alternativeName>
        <fullName evidence="7">tRNA methyltransferase 112 homolog</fullName>
    </alternativeName>
</protein>
<dbReference type="GO" id="GO:0030488">
    <property type="term" value="P:tRNA methylation"/>
    <property type="evidence" value="ECO:0007669"/>
    <property type="project" value="TreeGrafter"/>
</dbReference>
<sequence>MKLLTHNMLTSKCIKGVQEGYPLRLKVENVEVKESDYNQEFIVRLLPKIRYDAIYSAAKDAGIAEDLPDSLPEDAATSEEFLRKLHHVLLEIEIMAGELVCPETGRIFPIQNGIPNMLLTAEESI</sequence>
<dbReference type="GO" id="GO:0003743">
    <property type="term" value="F:translation initiation factor activity"/>
    <property type="evidence" value="ECO:0007669"/>
    <property type="project" value="UniProtKB-KW"/>
</dbReference>
<comment type="similarity">
    <text evidence="3">Belongs to the TRM112 family.</text>
</comment>
<dbReference type="Pfam" id="PF03966">
    <property type="entry name" value="Trm112p"/>
    <property type="match status" value="1"/>
</dbReference>
<evidence type="ECO:0000256" key="7">
    <source>
        <dbReference type="ARBA" id="ARBA00030516"/>
    </source>
</evidence>
<dbReference type="FunFam" id="2.20.25.10:FF:000027">
    <property type="entry name" value="Multifunctional methyltransferase subunit TRM112-like protein"/>
    <property type="match status" value="1"/>
</dbReference>
<dbReference type="InterPro" id="IPR005651">
    <property type="entry name" value="Trm112-like"/>
</dbReference>
<dbReference type="CDD" id="cd21089">
    <property type="entry name" value="Trm112-like"/>
    <property type="match status" value="1"/>
</dbReference>
<dbReference type="Proteomes" id="UP000192578">
    <property type="component" value="Unassembled WGS sequence"/>
</dbReference>
<keyword evidence="5" id="KW-0963">Cytoplasm</keyword>
<evidence type="ECO:0000256" key="2">
    <source>
        <dbReference type="ARBA" id="ARBA00004642"/>
    </source>
</evidence>
<keyword evidence="8" id="KW-0378">Hydrolase</keyword>
<keyword evidence="9" id="KW-1185">Reference proteome</keyword>
<dbReference type="GO" id="GO:0048471">
    <property type="term" value="C:perinuclear region of cytoplasm"/>
    <property type="evidence" value="ECO:0007669"/>
    <property type="project" value="UniProtKB-SubCell"/>
</dbReference>
<comment type="caution">
    <text evidence="8">The sequence shown here is derived from an EMBL/GenBank/DDBJ whole genome shotgun (WGS) entry which is preliminary data.</text>
</comment>
<dbReference type="AlphaFoldDB" id="A0A1W0WWT0"/>
<evidence type="ECO:0000313" key="9">
    <source>
        <dbReference type="Proteomes" id="UP000192578"/>
    </source>
</evidence>
<dbReference type="Gene3D" id="2.20.25.10">
    <property type="match status" value="1"/>
</dbReference>
<feature type="non-terminal residue" evidence="8">
    <location>
        <position position="1"/>
    </location>
</feature>
<keyword evidence="8" id="KW-0648">Protein biosynthesis</keyword>
<accession>A0A1W0WWT0</accession>
<dbReference type="GO" id="GO:0016787">
    <property type="term" value="F:hydrolase activity"/>
    <property type="evidence" value="ECO:0007669"/>
    <property type="project" value="UniProtKB-KW"/>
</dbReference>
<keyword evidence="8" id="KW-0396">Initiation factor</keyword>
<gene>
    <name evidence="8" type="ORF">BV898_06406</name>
</gene>
<evidence type="ECO:0000256" key="3">
    <source>
        <dbReference type="ARBA" id="ARBA00007980"/>
    </source>
</evidence>
<proteinExistence type="inferred from homology"/>
<organism evidence="8 9">
    <name type="scientific">Hypsibius exemplaris</name>
    <name type="common">Freshwater tardigrade</name>
    <dbReference type="NCBI Taxonomy" id="2072580"/>
    <lineage>
        <taxon>Eukaryota</taxon>
        <taxon>Metazoa</taxon>
        <taxon>Ecdysozoa</taxon>
        <taxon>Tardigrada</taxon>
        <taxon>Eutardigrada</taxon>
        <taxon>Parachela</taxon>
        <taxon>Hypsibioidea</taxon>
        <taxon>Hypsibiidae</taxon>
        <taxon>Hypsibius</taxon>
    </lineage>
</organism>
<reference evidence="9" key="1">
    <citation type="submission" date="2017-01" db="EMBL/GenBank/DDBJ databases">
        <title>Comparative genomics of anhydrobiosis in the tardigrade Hypsibius dujardini.</title>
        <authorList>
            <person name="Yoshida Y."/>
            <person name="Koutsovoulos G."/>
            <person name="Laetsch D."/>
            <person name="Stevens L."/>
            <person name="Kumar S."/>
            <person name="Horikawa D."/>
            <person name="Ishino K."/>
            <person name="Komine S."/>
            <person name="Tomita M."/>
            <person name="Blaxter M."/>
            <person name="Arakawa K."/>
        </authorList>
    </citation>
    <scope>NUCLEOTIDE SEQUENCE [LARGE SCALE GENOMIC DNA]</scope>
    <source>
        <strain evidence="9">Z151</strain>
    </source>
</reference>
<dbReference type="PANTHER" id="PTHR12773">
    <property type="entry name" value="UPF0315 PROTEIN-RELATED"/>
    <property type="match status" value="1"/>
</dbReference>
<comment type="subcellular location">
    <subcellularLocation>
        <location evidence="1">Cytoplasm</location>
        <location evidence="1">Perinuclear region</location>
    </subcellularLocation>
    <subcellularLocation>
        <location evidence="2">Nucleus</location>
        <location evidence="2">Nucleoplasm</location>
    </subcellularLocation>
</comment>
<dbReference type="OrthoDB" id="2187549at2759"/>
<evidence type="ECO:0000256" key="5">
    <source>
        <dbReference type="ARBA" id="ARBA00022490"/>
    </source>
</evidence>
<evidence type="ECO:0000256" key="4">
    <source>
        <dbReference type="ARBA" id="ARBA00019989"/>
    </source>
</evidence>
<dbReference type="GO" id="GO:0070476">
    <property type="term" value="P:rRNA (guanine-N7)-methylation"/>
    <property type="evidence" value="ECO:0007669"/>
    <property type="project" value="TreeGrafter"/>
</dbReference>
<evidence type="ECO:0000256" key="6">
    <source>
        <dbReference type="ARBA" id="ARBA00023242"/>
    </source>
</evidence>
<keyword evidence="6" id="KW-0539">Nucleus</keyword>
<evidence type="ECO:0000313" key="8">
    <source>
        <dbReference type="EMBL" id="OQV19632.1"/>
    </source>
</evidence>
<dbReference type="PANTHER" id="PTHR12773:SF0">
    <property type="entry name" value="MULTIFUNCTIONAL METHYLTRANSFERASE SUBUNIT TRM112-LIKE PROTEIN"/>
    <property type="match status" value="1"/>
</dbReference>
<dbReference type="GO" id="GO:0046982">
    <property type="term" value="F:protein heterodimerization activity"/>
    <property type="evidence" value="ECO:0007669"/>
    <property type="project" value="InterPro"/>
</dbReference>
<dbReference type="InterPro" id="IPR039127">
    <property type="entry name" value="Trm112"/>
</dbReference>
<dbReference type="GO" id="GO:0005654">
    <property type="term" value="C:nucleoplasm"/>
    <property type="evidence" value="ECO:0007669"/>
    <property type="project" value="UniProtKB-SubCell"/>
</dbReference>
<dbReference type="SUPFAM" id="SSF158997">
    <property type="entry name" value="Trm112p-like"/>
    <property type="match status" value="1"/>
</dbReference>
<name>A0A1W0WWT0_HYPEX</name>
<evidence type="ECO:0000256" key="1">
    <source>
        <dbReference type="ARBA" id="ARBA00004556"/>
    </source>
</evidence>
<dbReference type="EMBL" id="MTYJ01000037">
    <property type="protein sequence ID" value="OQV19632.1"/>
    <property type="molecule type" value="Genomic_DNA"/>
</dbReference>